<evidence type="ECO:0000313" key="4">
    <source>
        <dbReference type="Proteomes" id="UP000287651"/>
    </source>
</evidence>
<dbReference type="Proteomes" id="UP000287651">
    <property type="component" value="Unassembled WGS sequence"/>
</dbReference>
<dbReference type="AlphaFoldDB" id="A0A426ZRY6"/>
<feature type="region of interest" description="Disordered" evidence="1">
    <location>
        <begin position="1"/>
        <end position="22"/>
    </location>
</feature>
<evidence type="ECO:0000313" key="3">
    <source>
        <dbReference type="EMBL" id="RRT66792.1"/>
    </source>
</evidence>
<organism evidence="3 4">
    <name type="scientific">Ensete ventricosum</name>
    <name type="common">Abyssinian banana</name>
    <name type="synonym">Musa ensete</name>
    <dbReference type="NCBI Taxonomy" id="4639"/>
    <lineage>
        <taxon>Eukaryota</taxon>
        <taxon>Viridiplantae</taxon>
        <taxon>Streptophyta</taxon>
        <taxon>Embryophyta</taxon>
        <taxon>Tracheophyta</taxon>
        <taxon>Spermatophyta</taxon>
        <taxon>Magnoliopsida</taxon>
        <taxon>Liliopsida</taxon>
        <taxon>Zingiberales</taxon>
        <taxon>Musaceae</taxon>
        <taxon>Ensete</taxon>
    </lineage>
</organism>
<reference evidence="3 4" key="1">
    <citation type="journal article" date="2014" name="Agronomy (Basel)">
        <title>A Draft Genome Sequence for Ensete ventricosum, the Drought-Tolerant Tree Against Hunger.</title>
        <authorList>
            <person name="Harrison J."/>
            <person name="Moore K.A."/>
            <person name="Paszkiewicz K."/>
            <person name="Jones T."/>
            <person name="Grant M."/>
            <person name="Ambacheew D."/>
            <person name="Muzemil S."/>
            <person name="Studholme D.J."/>
        </authorList>
    </citation>
    <scope>NUCLEOTIDE SEQUENCE [LARGE SCALE GENOMIC DNA]</scope>
</reference>
<evidence type="ECO:0000256" key="1">
    <source>
        <dbReference type="SAM" id="MobiDB-lite"/>
    </source>
</evidence>
<feature type="non-terminal residue" evidence="3">
    <location>
        <position position="185"/>
    </location>
</feature>
<keyword evidence="2" id="KW-0812">Transmembrane</keyword>
<protein>
    <submittedName>
        <fullName evidence="3">Uncharacterized protein</fullName>
    </submittedName>
</protein>
<keyword evidence="2" id="KW-0472">Membrane</keyword>
<name>A0A426ZRY6_ENSVE</name>
<dbReference type="EMBL" id="AMZH03005294">
    <property type="protein sequence ID" value="RRT66792.1"/>
    <property type="molecule type" value="Genomic_DNA"/>
</dbReference>
<feature type="transmembrane region" description="Helical" evidence="2">
    <location>
        <begin position="73"/>
        <end position="93"/>
    </location>
</feature>
<accession>A0A426ZRY6</accession>
<proteinExistence type="predicted"/>
<comment type="caution">
    <text evidence="3">The sequence shown here is derived from an EMBL/GenBank/DDBJ whole genome shotgun (WGS) entry which is preliminary data.</text>
</comment>
<sequence length="185" mass="19750">MMRCLDGGEAEEEEEEASGDTAISSCWRAWTLSMERAQPMTVWPRLANSRESARPRPRLTPVTSTVFRGAASAFIPAAVGILFVTVVVVAAELHTNPIPSLRSTSQTERSEVAELVRMSGDPGVGSGVLMLEWRSPGGEGIVLLGSFYSGCCGLFVPGDLTAFKTHHAVAPLAMPVVLVVRRAPV</sequence>
<evidence type="ECO:0000256" key="2">
    <source>
        <dbReference type="SAM" id="Phobius"/>
    </source>
</evidence>
<gene>
    <name evidence="3" type="ORF">B296_00038680</name>
</gene>
<keyword evidence="2" id="KW-1133">Transmembrane helix</keyword>
<feature type="compositionally biased region" description="Acidic residues" evidence="1">
    <location>
        <begin position="8"/>
        <end position="18"/>
    </location>
</feature>